<dbReference type="Gene3D" id="3.40.50.1820">
    <property type="entry name" value="alpha/beta hydrolase"/>
    <property type="match status" value="1"/>
</dbReference>
<dbReference type="GO" id="GO:0004806">
    <property type="term" value="F:triacylglycerol lipase activity"/>
    <property type="evidence" value="ECO:0007669"/>
    <property type="project" value="TreeGrafter"/>
</dbReference>
<dbReference type="InterPro" id="IPR013094">
    <property type="entry name" value="AB_hydrolase_3"/>
</dbReference>
<organism evidence="5 6">
    <name type="scientific">Sinimarinibacterium flocculans</name>
    <dbReference type="NCBI Taxonomy" id="985250"/>
    <lineage>
        <taxon>Bacteria</taxon>
        <taxon>Pseudomonadati</taxon>
        <taxon>Pseudomonadota</taxon>
        <taxon>Gammaproteobacteria</taxon>
        <taxon>Nevskiales</taxon>
        <taxon>Nevskiaceae</taxon>
        <taxon>Sinimarinibacterium</taxon>
    </lineage>
</organism>
<dbReference type="OrthoDB" id="9806180at2"/>
<evidence type="ECO:0000313" key="6">
    <source>
        <dbReference type="Proteomes" id="UP000248330"/>
    </source>
</evidence>
<protein>
    <submittedName>
        <fullName evidence="5">Acetyl esterase/lipase</fullName>
    </submittedName>
</protein>
<sequence length="307" mass="33338">MTETAPRLSLRSHLFRLAVRKLIAPALDTARPIAARRARLEQSARWSRLPLPPCTRVEPATFRGVPGDWVRNTRRPSPRTLLYLHGGGYQVGSPQIYREFAAQLARRWQAQVALIDYRLAPEHPFPAATDDVFAAYRSLLEQGVDPRTLIVAGDSAGGGLTLACALQARDADLPPPAALVVFSPWVDLTVSGQSALTREHDDMLVSEHLRVAAADYLGGAAPQTPLASPLHADLHGLPPTLIQATDNEVLCDDARRLADALQAAGVEAQLRLWPGLFHVWQLFAGKLPEADAAVVEAAAFLDARMTV</sequence>
<dbReference type="SUPFAM" id="SSF53474">
    <property type="entry name" value="alpha/beta-Hydrolases"/>
    <property type="match status" value="1"/>
</dbReference>
<dbReference type="AlphaFoldDB" id="A0A318E6U0"/>
<dbReference type="InterPro" id="IPR050300">
    <property type="entry name" value="GDXG_lipolytic_enzyme"/>
</dbReference>
<reference evidence="5 6" key="1">
    <citation type="submission" date="2018-04" db="EMBL/GenBank/DDBJ databases">
        <title>Genomic Encyclopedia of Type Strains, Phase IV (KMG-IV): sequencing the most valuable type-strain genomes for metagenomic binning, comparative biology and taxonomic classification.</title>
        <authorList>
            <person name="Goeker M."/>
        </authorList>
    </citation>
    <scope>NUCLEOTIDE SEQUENCE [LARGE SCALE GENOMIC DNA]</scope>
    <source>
        <strain evidence="5 6">DSM 104150</strain>
    </source>
</reference>
<dbReference type="Pfam" id="PF07859">
    <property type="entry name" value="Abhydrolase_3"/>
    <property type="match status" value="1"/>
</dbReference>
<dbReference type="RefSeq" id="WP_110266684.1">
    <property type="nucleotide sequence ID" value="NZ_CAWNXA010000013.1"/>
</dbReference>
<dbReference type="PANTHER" id="PTHR48081">
    <property type="entry name" value="AB HYDROLASE SUPERFAMILY PROTEIN C4A8.06C"/>
    <property type="match status" value="1"/>
</dbReference>
<dbReference type="InterPro" id="IPR033140">
    <property type="entry name" value="Lipase_GDXG_put_SER_AS"/>
</dbReference>
<keyword evidence="2" id="KW-0378">Hydrolase</keyword>
<dbReference type="Proteomes" id="UP000248330">
    <property type="component" value="Unassembled WGS sequence"/>
</dbReference>
<feature type="domain" description="Alpha/beta hydrolase fold-3" evidence="4">
    <location>
        <begin position="81"/>
        <end position="281"/>
    </location>
</feature>
<feature type="active site" evidence="3">
    <location>
        <position position="155"/>
    </location>
</feature>
<dbReference type="PANTHER" id="PTHR48081:SF30">
    <property type="entry name" value="ACETYL-HYDROLASE LIPR-RELATED"/>
    <property type="match status" value="1"/>
</dbReference>
<evidence type="ECO:0000256" key="2">
    <source>
        <dbReference type="ARBA" id="ARBA00022801"/>
    </source>
</evidence>
<comment type="similarity">
    <text evidence="1">Belongs to the 'GDXG' lipolytic enzyme family.</text>
</comment>
<comment type="caution">
    <text evidence="5">The sequence shown here is derived from an EMBL/GenBank/DDBJ whole genome shotgun (WGS) entry which is preliminary data.</text>
</comment>
<proteinExistence type="inferred from homology"/>
<evidence type="ECO:0000256" key="3">
    <source>
        <dbReference type="PROSITE-ProRule" id="PRU10038"/>
    </source>
</evidence>
<name>A0A318E6U0_9GAMM</name>
<evidence type="ECO:0000313" key="5">
    <source>
        <dbReference type="EMBL" id="PXV64221.1"/>
    </source>
</evidence>
<evidence type="ECO:0000259" key="4">
    <source>
        <dbReference type="Pfam" id="PF07859"/>
    </source>
</evidence>
<dbReference type="PROSITE" id="PS01174">
    <property type="entry name" value="LIPASE_GDXG_SER"/>
    <property type="match status" value="1"/>
</dbReference>
<gene>
    <name evidence="5" type="ORF">C8D93_11315</name>
</gene>
<dbReference type="InterPro" id="IPR029058">
    <property type="entry name" value="AB_hydrolase_fold"/>
</dbReference>
<accession>A0A318E6U0</accession>
<evidence type="ECO:0000256" key="1">
    <source>
        <dbReference type="ARBA" id="ARBA00010515"/>
    </source>
</evidence>
<dbReference type="EMBL" id="QICN01000013">
    <property type="protein sequence ID" value="PXV64221.1"/>
    <property type="molecule type" value="Genomic_DNA"/>
</dbReference>
<keyword evidence="6" id="KW-1185">Reference proteome</keyword>